<proteinExistence type="predicted"/>
<reference evidence="1" key="1">
    <citation type="submission" date="2023-04" db="EMBL/GenBank/DDBJ databases">
        <title>A chromosome-level genome assembly of the parasitoid wasp Eretmocerus hayati.</title>
        <authorList>
            <person name="Zhong Y."/>
            <person name="Liu S."/>
            <person name="Liu Y."/>
        </authorList>
    </citation>
    <scope>NUCLEOTIDE SEQUENCE</scope>
    <source>
        <strain evidence="1">ZJU_SS_LIU_2023</strain>
    </source>
</reference>
<accession>A0ACC2NCZ7</accession>
<evidence type="ECO:0000313" key="1">
    <source>
        <dbReference type="EMBL" id="KAJ8668978.1"/>
    </source>
</evidence>
<organism evidence="1 2">
    <name type="scientific">Eretmocerus hayati</name>
    <dbReference type="NCBI Taxonomy" id="131215"/>
    <lineage>
        <taxon>Eukaryota</taxon>
        <taxon>Metazoa</taxon>
        <taxon>Ecdysozoa</taxon>
        <taxon>Arthropoda</taxon>
        <taxon>Hexapoda</taxon>
        <taxon>Insecta</taxon>
        <taxon>Pterygota</taxon>
        <taxon>Neoptera</taxon>
        <taxon>Endopterygota</taxon>
        <taxon>Hymenoptera</taxon>
        <taxon>Apocrita</taxon>
        <taxon>Proctotrupomorpha</taxon>
        <taxon>Chalcidoidea</taxon>
        <taxon>Aphelinidae</taxon>
        <taxon>Aphelininae</taxon>
        <taxon>Eretmocerus</taxon>
    </lineage>
</organism>
<name>A0ACC2NCZ7_9HYME</name>
<gene>
    <name evidence="1" type="ORF">QAD02_000237</name>
</gene>
<dbReference type="Proteomes" id="UP001239111">
    <property type="component" value="Chromosome 3"/>
</dbReference>
<sequence length="921" mass="104424">MAETEGKKLTELRVIDLKTELERRGLDKTGNKAALLDRLAKSIIDEGYDPEEYLIVPFGATKPPPKKVVVEPPMDSPKPSEPASNENSTEAPQEKEDEVSQDGVESVHTDGHMSNGDSKEVCDETSKEVCDDTSKEVCDDTQHEAPEEVEPVIHEETEHDAPGNKETDVHVEDSAVENEADNDYIDVEEAENPVPDATDTTGEEPMLHISTHPEELDMELDPGQNEALNYEENDPEDEMQINEVVDEPFEPSVEESSNVSVIENNGVDNEDSINLDIGEDEECLLGEETESTDRSKDAVVKKKTEDSNDSDGTTSSSNKKGDSKESGKAENDASNKEEVPAETAPEPVAPGVKSDPEPDGSKSDETPITKSDQKDEKEKSAPPAANAGSRNLWVSGLSSTTRATDLKQIFSKFGKVIGAKVVTNARTPGARCYGYVTMSTSEDAEKCIENLHRTELHGRVISVEKAKGDATSQGQNRKREASVKSDKKDDKSGKESDKGVKKTDAEKKNDESAKSGTEKESGSVSADKEKQDSPDAKDEDCDSRSVKSNRSKKSDRDRDTSREDKKRSWDRRTRSPRSKSAERPNKDNEERERQRQREKERLMRDEKRRRREDIERQRAIEREAARLEREREKLRMERERIEQEKAELLRLERERQKLEREKLDRDRQELKKQQMRLEERRPPPPGSAMKRGTQERYEQPERKRFAPEHPGRRHSPPERERRTDVMERIERRVERYDGRSKDGPIPKGGFKRPTEFSSRGRDVYAEAPRGREGPPVRRDARPGPPVDHRPGKDRFDSRATAYVREREVHRPDDSYRGSRDGHTRYESKPPGPRKAFPSEGRYVENARPSGWHSGPPSKPFHSSEQSGWNSRSTDSRPGARWNNSSNSTGHPRPQVHQQQYGNQSYNRYEPYKGSMQSTRKY</sequence>
<keyword evidence="2" id="KW-1185">Reference proteome</keyword>
<dbReference type="EMBL" id="CM056743">
    <property type="protein sequence ID" value="KAJ8668978.1"/>
    <property type="molecule type" value="Genomic_DNA"/>
</dbReference>
<evidence type="ECO:0000313" key="2">
    <source>
        <dbReference type="Proteomes" id="UP001239111"/>
    </source>
</evidence>
<comment type="caution">
    <text evidence="1">The sequence shown here is derived from an EMBL/GenBank/DDBJ whole genome shotgun (WGS) entry which is preliminary data.</text>
</comment>
<protein>
    <submittedName>
        <fullName evidence="1">Uncharacterized protein</fullName>
    </submittedName>
</protein>